<protein>
    <submittedName>
        <fullName evidence="1">Uncharacterized protein</fullName>
    </submittedName>
</protein>
<gene>
    <name evidence="1" type="ORF">PoB_007479000</name>
</gene>
<sequence>MARLEPATEGSVQISGRSHYPLCHRELREIADDGVKDSNLLLRCDLQNCPFHIRRHNARGDVKTPTKRTVLNQKRPDLYRFQVLSTLCT</sequence>
<name>A0AAV4DW39_9GAST</name>
<evidence type="ECO:0000313" key="1">
    <source>
        <dbReference type="EMBL" id="GFO48285.1"/>
    </source>
</evidence>
<accession>A0AAV4DW39</accession>
<proteinExistence type="predicted"/>
<reference evidence="1 2" key="1">
    <citation type="journal article" date="2021" name="Elife">
        <title>Chloroplast acquisition without the gene transfer in kleptoplastic sea slugs, Plakobranchus ocellatus.</title>
        <authorList>
            <person name="Maeda T."/>
            <person name="Takahashi S."/>
            <person name="Yoshida T."/>
            <person name="Shimamura S."/>
            <person name="Takaki Y."/>
            <person name="Nagai Y."/>
            <person name="Toyoda A."/>
            <person name="Suzuki Y."/>
            <person name="Arimoto A."/>
            <person name="Ishii H."/>
            <person name="Satoh N."/>
            <person name="Nishiyama T."/>
            <person name="Hasebe M."/>
            <person name="Maruyama T."/>
            <person name="Minagawa J."/>
            <person name="Obokata J."/>
            <person name="Shigenobu S."/>
        </authorList>
    </citation>
    <scope>NUCLEOTIDE SEQUENCE [LARGE SCALE GENOMIC DNA]</scope>
</reference>
<dbReference type="EMBL" id="BLXT01008384">
    <property type="protein sequence ID" value="GFO48285.1"/>
    <property type="molecule type" value="Genomic_DNA"/>
</dbReference>
<dbReference type="AlphaFoldDB" id="A0AAV4DW39"/>
<evidence type="ECO:0000313" key="2">
    <source>
        <dbReference type="Proteomes" id="UP000735302"/>
    </source>
</evidence>
<dbReference type="Proteomes" id="UP000735302">
    <property type="component" value="Unassembled WGS sequence"/>
</dbReference>
<organism evidence="1 2">
    <name type="scientific">Plakobranchus ocellatus</name>
    <dbReference type="NCBI Taxonomy" id="259542"/>
    <lineage>
        <taxon>Eukaryota</taxon>
        <taxon>Metazoa</taxon>
        <taxon>Spiralia</taxon>
        <taxon>Lophotrochozoa</taxon>
        <taxon>Mollusca</taxon>
        <taxon>Gastropoda</taxon>
        <taxon>Heterobranchia</taxon>
        <taxon>Euthyneura</taxon>
        <taxon>Panpulmonata</taxon>
        <taxon>Sacoglossa</taxon>
        <taxon>Placobranchoidea</taxon>
        <taxon>Plakobranchidae</taxon>
        <taxon>Plakobranchus</taxon>
    </lineage>
</organism>
<comment type="caution">
    <text evidence="1">The sequence shown here is derived from an EMBL/GenBank/DDBJ whole genome shotgun (WGS) entry which is preliminary data.</text>
</comment>
<keyword evidence="2" id="KW-1185">Reference proteome</keyword>